<organism evidence="3 4">
    <name type="scientific">Variibacter gotjawalensis</name>
    <dbReference type="NCBI Taxonomy" id="1333996"/>
    <lineage>
        <taxon>Bacteria</taxon>
        <taxon>Pseudomonadati</taxon>
        <taxon>Pseudomonadota</taxon>
        <taxon>Alphaproteobacteria</taxon>
        <taxon>Hyphomicrobiales</taxon>
        <taxon>Nitrobacteraceae</taxon>
        <taxon>Variibacter</taxon>
    </lineage>
</organism>
<accession>A0A0S3PVE3</accession>
<dbReference type="Proteomes" id="UP000236884">
    <property type="component" value="Chromosome"/>
</dbReference>
<dbReference type="Pfam" id="PF13229">
    <property type="entry name" value="Beta_helix"/>
    <property type="match status" value="1"/>
</dbReference>
<dbReference type="KEGG" id="vgo:GJW-30_1_02420"/>
<evidence type="ECO:0000313" key="3">
    <source>
        <dbReference type="EMBL" id="BAT59885.1"/>
    </source>
</evidence>
<evidence type="ECO:0000256" key="1">
    <source>
        <dbReference type="SAM" id="SignalP"/>
    </source>
</evidence>
<protein>
    <recommendedName>
        <fullName evidence="2">Right handed beta helix domain-containing protein</fullName>
    </recommendedName>
</protein>
<gene>
    <name evidence="3" type="ORF">GJW-30_1_02420</name>
</gene>
<name>A0A0S3PVE3_9BRAD</name>
<dbReference type="Gene3D" id="2.160.20.10">
    <property type="entry name" value="Single-stranded right-handed beta-helix, Pectin lyase-like"/>
    <property type="match status" value="1"/>
</dbReference>
<dbReference type="RefSeq" id="WP_096355635.1">
    <property type="nucleotide sequence ID" value="NZ_AP014946.1"/>
</dbReference>
<dbReference type="SUPFAM" id="SSF51126">
    <property type="entry name" value="Pectin lyase-like"/>
    <property type="match status" value="1"/>
</dbReference>
<dbReference type="EMBL" id="AP014946">
    <property type="protein sequence ID" value="BAT59885.1"/>
    <property type="molecule type" value="Genomic_DNA"/>
</dbReference>
<dbReference type="AlphaFoldDB" id="A0A0S3PVE3"/>
<evidence type="ECO:0000313" key="4">
    <source>
        <dbReference type="Proteomes" id="UP000236884"/>
    </source>
</evidence>
<evidence type="ECO:0000259" key="2">
    <source>
        <dbReference type="Pfam" id="PF13229"/>
    </source>
</evidence>
<reference evidence="3 4" key="1">
    <citation type="submission" date="2015-08" db="EMBL/GenBank/DDBJ databases">
        <title>Investigation of the bacterial diversity of lava forest soil.</title>
        <authorList>
            <person name="Lee J.S."/>
        </authorList>
    </citation>
    <scope>NUCLEOTIDE SEQUENCE [LARGE SCALE GENOMIC DNA]</scope>
    <source>
        <strain evidence="3 4">GJW-30</strain>
    </source>
</reference>
<keyword evidence="1" id="KW-0732">Signal</keyword>
<feature type="domain" description="Right handed beta helix" evidence="2">
    <location>
        <begin position="289"/>
        <end position="390"/>
    </location>
</feature>
<dbReference type="InterPro" id="IPR012334">
    <property type="entry name" value="Pectin_lyas_fold"/>
</dbReference>
<dbReference type="OrthoDB" id="5483244at2"/>
<dbReference type="InterPro" id="IPR011050">
    <property type="entry name" value="Pectin_lyase_fold/virulence"/>
</dbReference>
<sequence>MRRLTLAFATTLVASSALAQPMPNYAVPPTSVTQPAISRGGLYMGFAERFNRYYTDASWKPSRIIYVAPDARGDGATREAPTTPQAAIAAATPGTQITFLPGRYDGCFEFDRDKSGTYDAPIVLYGERNQDRSLAAIINCCGSGRQTCFNFEGASHIAVDGFAFVGGKYGVRTVGNDYAASQHASGIAVVNCIGHDQTHDPFFSGASSWAVWERLLAYGAKSGDGHGIYLSNGSDWNIVRFNETYSNDSSDFQINADPASTCKDVGIAFNDPRCDAYAGTGEGGQGASDYFLVDGNYFHHSNVGPNFTSVRRSIVRNNIFGPQVRHNVSFWQETDNPKLSSSDNVIVHNLFITNGRHGVQFVNQASRNLFANNVIIGMREAGNAVASNPSAVLMEADKSSTGNVFRNNLYVSGKVEGRTPNTLEWAIAEFSPAWFVRFPVGLGRNPNDFTPAAGAPFLNVGPVLFEAQTDRNGTPRAISGDLGPIEIR</sequence>
<feature type="signal peptide" evidence="1">
    <location>
        <begin position="1"/>
        <end position="19"/>
    </location>
</feature>
<proteinExistence type="predicted"/>
<feature type="chain" id="PRO_5006615870" description="Right handed beta helix domain-containing protein" evidence="1">
    <location>
        <begin position="20"/>
        <end position="488"/>
    </location>
</feature>
<dbReference type="InterPro" id="IPR039448">
    <property type="entry name" value="Beta_helix"/>
</dbReference>
<keyword evidence="4" id="KW-1185">Reference proteome</keyword>